<dbReference type="EMBL" id="KQ981656">
    <property type="protein sequence ID" value="KYN38558.1"/>
    <property type="molecule type" value="Genomic_DNA"/>
</dbReference>
<keyword evidence="3" id="KW-1185">Reference proteome</keyword>
<name>A0A195FDS4_9HYME</name>
<evidence type="ECO:0000256" key="1">
    <source>
        <dbReference type="SAM" id="MobiDB-lite"/>
    </source>
</evidence>
<gene>
    <name evidence="2" type="ORF">ALC56_07041</name>
</gene>
<reference evidence="2 3" key="1">
    <citation type="submission" date="2016-03" db="EMBL/GenBank/DDBJ databases">
        <title>Trachymyrmex septentrionalis WGS genome.</title>
        <authorList>
            <person name="Nygaard S."/>
            <person name="Hu H."/>
            <person name="Boomsma J."/>
            <person name="Zhang G."/>
        </authorList>
    </citation>
    <scope>NUCLEOTIDE SEQUENCE [LARGE SCALE GENOMIC DNA]</scope>
    <source>
        <strain evidence="2">Tsep2-gDNA-1</strain>
        <tissue evidence="2">Whole body</tissue>
    </source>
</reference>
<accession>A0A195FDS4</accession>
<evidence type="ECO:0000313" key="3">
    <source>
        <dbReference type="Proteomes" id="UP000078541"/>
    </source>
</evidence>
<evidence type="ECO:0000313" key="2">
    <source>
        <dbReference type="EMBL" id="KYN38558.1"/>
    </source>
</evidence>
<feature type="compositionally biased region" description="Basic residues" evidence="1">
    <location>
        <begin position="27"/>
        <end position="54"/>
    </location>
</feature>
<organism evidence="2 3">
    <name type="scientific">Trachymyrmex septentrionalis</name>
    <dbReference type="NCBI Taxonomy" id="34720"/>
    <lineage>
        <taxon>Eukaryota</taxon>
        <taxon>Metazoa</taxon>
        <taxon>Ecdysozoa</taxon>
        <taxon>Arthropoda</taxon>
        <taxon>Hexapoda</taxon>
        <taxon>Insecta</taxon>
        <taxon>Pterygota</taxon>
        <taxon>Neoptera</taxon>
        <taxon>Endopterygota</taxon>
        <taxon>Hymenoptera</taxon>
        <taxon>Apocrita</taxon>
        <taxon>Aculeata</taxon>
        <taxon>Formicoidea</taxon>
        <taxon>Formicidae</taxon>
        <taxon>Myrmicinae</taxon>
        <taxon>Trachymyrmex</taxon>
    </lineage>
</organism>
<proteinExistence type="predicted"/>
<protein>
    <submittedName>
        <fullName evidence="2">Uncharacterized protein</fullName>
    </submittedName>
</protein>
<dbReference type="Proteomes" id="UP000078541">
    <property type="component" value="Unassembled WGS sequence"/>
</dbReference>
<dbReference type="AlphaFoldDB" id="A0A195FDS4"/>
<feature type="region of interest" description="Disordered" evidence="1">
    <location>
        <begin position="26"/>
        <end position="64"/>
    </location>
</feature>
<sequence>MNRCRVQTWILKIRLGEIVLMESSQLVKRKKRKEQRKRVKRERKQKRDYRKHKSKTEGTGAARG</sequence>